<organism evidence="1 2">
    <name type="scientific">Fusarium solani</name>
    <name type="common">Filamentous fungus</name>
    <dbReference type="NCBI Taxonomy" id="169388"/>
    <lineage>
        <taxon>Eukaryota</taxon>
        <taxon>Fungi</taxon>
        <taxon>Dikarya</taxon>
        <taxon>Ascomycota</taxon>
        <taxon>Pezizomycotina</taxon>
        <taxon>Sordariomycetes</taxon>
        <taxon>Hypocreomycetidae</taxon>
        <taxon>Hypocreales</taxon>
        <taxon>Nectriaceae</taxon>
        <taxon>Fusarium</taxon>
        <taxon>Fusarium solani species complex</taxon>
    </lineage>
</organism>
<dbReference type="InterPro" id="IPR042263">
    <property type="entry name" value="DPH1/DPH2_1"/>
</dbReference>
<dbReference type="PANTHER" id="PTHR10762">
    <property type="entry name" value="DIPHTHAMIDE BIOSYNTHESIS PROTEIN"/>
    <property type="match status" value="1"/>
</dbReference>
<dbReference type="InterPro" id="IPR016435">
    <property type="entry name" value="DPH1/DPH2"/>
</dbReference>
<dbReference type="AlphaFoldDB" id="A0A9P9H1Q3"/>
<dbReference type="OrthoDB" id="5081685at2759"/>
<proteinExistence type="predicted"/>
<comment type="caution">
    <text evidence="1">The sequence shown here is derived from an EMBL/GenBank/DDBJ whole genome shotgun (WGS) entry which is preliminary data.</text>
</comment>
<reference evidence="1" key="1">
    <citation type="journal article" date="2021" name="Nat. Commun.">
        <title>Genetic determinants of endophytism in the Arabidopsis root mycobiome.</title>
        <authorList>
            <person name="Mesny F."/>
            <person name="Miyauchi S."/>
            <person name="Thiergart T."/>
            <person name="Pickel B."/>
            <person name="Atanasova L."/>
            <person name="Karlsson M."/>
            <person name="Huettel B."/>
            <person name="Barry K.W."/>
            <person name="Haridas S."/>
            <person name="Chen C."/>
            <person name="Bauer D."/>
            <person name="Andreopoulos W."/>
            <person name="Pangilinan J."/>
            <person name="LaButti K."/>
            <person name="Riley R."/>
            <person name="Lipzen A."/>
            <person name="Clum A."/>
            <person name="Drula E."/>
            <person name="Henrissat B."/>
            <person name="Kohler A."/>
            <person name="Grigoriev I.V."/>
            <person name="Martin F.M."/>
            <person name="Hacquard S."/>
        </authorList>
    </citation>
    <scope>NUCLEOTIDE SEQUENCE</scope>
    <source>
        <strain evidence="1">FSSC 5 MPI-SDFR-AT-0091</strain>
    </source>
</reference>
<dbReference type="GO" id="GO:0090560">
    <property type="term" value="F:2-(3-amino-3-carboxypropyl)histidine synthase activity"/>
    <property type="evidence" value="ECO:0007669"/>
    <property type="project" value="InterPro"/>
</dbReference>
<dbReference type="GO" id="GO:0017183">
    <property type="term" value="P:protein histidyl modification to diphthamide"/>
    <property type="evidence" value="ECO:0007669"/>
    <property type="project" value="InterPro"/>
</dbReference>
<dbReference type="PANTHER" id="PTHR10762:SF1">
    <property type="entry name" value="2-(3-AMINO-3-CARBOXYPROPYL)HISTIDINE SYNTHASE SUBUNIT 1"/>
    <property type="match status" value="1"/>
</dbReference>
<evidence type="ECO:0000313" key="1">
    <source>
        <dbReference type="EMBL" id="KAH7248272.1"/>
    </source>
</evidence>
<evidence type="ECO:0000313" key="2">
    <source>
        <dbReference type="Proteomes" id="UP000736672"/>
    </source>
</evidence>
<dbReference type="Gene3D" id="3.40.50.11840">
    <property type="entry name" value="Diphthamide synthesis DPH1/DPH2 domain 1"/>
    <property type="match status" value="1"/>
</dbReference>
<protein>
    <submittedName>
        <fullName evidence="1">Uncharacterized protein</fullName>
    </submittedName>
</protein>
<gene>
    <name evidence="1" type="ORF">B0J15DRAFT_551208</name>
</gene>
<name>A0A9P9H1Q3_FUSSL</name>
<accession>A0A9P9H1Q3</accession>
<sequence>MTTSFFLEFVRSKALRFLNRVPKEILEDPNFKATIALLPANYNFAMPETIHRIRSSGAQKVALQLPEGLLLFAITISDIRTQFCPGNRDAYG</sequence>
<keyword evidence="2" id="KW-1185">Reference proteome</keyword>
<dbReference type="EMBL" id="JAGTJS010000014">
    <property type="protein sequence ID" value="KAH7248272.1"/>
    <property type="molecule type" value="Genomic_DNA"/>
</dbReference>
<dbReference type="Proteomes" id="UP000736672">
    <property type="component" value="Unassembled WGS sequence"/>
</dbReference>